<dbReference type="AlphaFoldDB" id="A0A811YMK8"/>
<dbReference type="Pfam" id="PF17889">
    <property type="entry name" value="NLRC4_HD"/>
    <property type="match status" value="1"/>
</dbReference>
<comment type="caution">
    <text evidence="2">The sequence shown here is derived from an EMBL/GenBank/DDBJ whole genome shotgun (WGS) entry which is preliminary data.</text>
</comment>
<dbReference type="PANTHER" id="PTHR47688">
    <property type="entry name" value="NLR FAMILY CARD DOMAIN-CONTAINING PROTEIN 4"/>
    <property type="match status" value="1"/>
</dbReference>
<dbReference type="FunFam" id="3.80.10.10:FF:000409">
    <property type="entry name" value="NLR family CARD domain containing 4"/>
    <property type="match status" value="1"/>
</dbReference>
<proteinExistence type="predicted"/>
<dbReference type="InterPro" id="IPR032675">
    <property type="entry name" value="LRR_dom_sf"/>
</dbReference>
<dbReference type="GO" id="GO:0016045">
    <property type="term" value="P:detection of bacterium"/>
    <property type="evidence" value="ECO:0007669"/>
    <property type="project" value="TreeGrafter"/>
</dbReference>
<name>A0A811YMK8_NYCPR</name>
<dbReference type="EMBL" id="CAJHUB010000677">
    <property type="protein sequence ID" value="CAD7676517.1"/>
    <property type="molecule type" value="Genomic_DNA"/>
</dbReference>
<dbReference type="PANTHER" id="PTHR47688:SF1">
    <property type="entry name" value="NLR FAMILY CARD DOMAIN-CONTAINING PROTEIN 4"/>
    <property type="match status" value="1"/>
</dbReference>
<dbReference type="GO" id="GO:0042742">
    <property type="term" value="P:defense response to bacterium"/>
    <property type="evidence" value="ECO:0007669"/>
    <property type="project" value="TreeGrafter"/>
</dbReference>
<dbReference type="Gene3D" id="3.80.10.10">
    <property type="entry name" value="Ribonuclease Inhibitor"/>
    <property type="match status" value="1"/>
</dbReference>
<dbReference type="SUPFAM" id="SSF52047">
    <property type="entry name" value="RNI-like"/>
    <property type="match status" value="1"/>
</dbReference>
<gene>
    <name evidence="2" type="ORF">NYPRO_LOCUS9312</name>
</gene>
<dbReference type="InterPro" id="IPR040535">
    <property type="entry name" value="NLRC4_HD"/>
</dbReference>
<dbReference type="InterPro" id="IPR042220">
    <property type="entry name" value="NLRC4"/>
</dbReference>
<evidence type="ECO:0000313" key="3">
    <source>
        <dbReference type="Proteomes" id="UP000645828"/>
    </source>
</evidence>
<protein>
    <submittedName>
        <fullName evidence="2">(raccoon dog) hypothetical protein</fullName>
    </submittedName>
</protein>
<feature type="domain" description="NLRC4 helical" evidence="1">
    <location>
        <begin position="158"/>
        <end position="225"/>
    </location>
</feature>
<keyword evidence="3" id="KW-1185">Reference proteome</keyword>
<organism evidence="2 3">
    <name type="scientific">Nyctereutes procyonoides</name>
    <name type="common">Raccoon dog</name>
    <name type="synonym">Canis procyonoides</name>
    <dbReference type="NCBI Taxonomy" id="34880"/>
    <lineage>
        <taxon>Eukaryota</taxon>
        <taxon>Metazoa</taxon>
        <taxon>Chordata</taxon>
        <taxon>Craniata</taxon>
        <taxon>Vertebrata</taxon>
        <taxon>Euteleostomi</taxon>
        <taxon>Mammalia</taxon>
        <taxon>Eutheria</taxon>
        <taxon>Laurasiatheria</taxon>
        <taxon>Carnivora</taxon>
        <taxon>Caniformia</taxon>
        <taxon>Canidae</taxon>
        <taxon>Nyctereutes</taxon>
    </lineage>
</organism>
<evidence type="ECO:0000313" key="2">
    <source>
        <dbReference type="EMBL" id="CAD7676517.1"/>
    </source>
</evidence>
<evidence type="ECO:0000259" key="1">
    <source>
        <dbReference type="Pfam" id="PF17889"/>
    </source>
</evidence>
<dbReference type="Proteomes" id="UP000645828">
    <property type="component" value="Unassembled WGS sequence"/>
</dbReference>
<accession>A0A811YMK8</accession>
<reference evidence="2" key="1">
    <citation type="submission" date="2020-12" db="EMBL/GenBank/DDBJ databases">
        <authorList>
            <consortium name="Molecular Ecology Group"/>
        </authorList>
    </citation>
    <scope>NUCLEOTIDE SEQUENCE</scope>
    <source>
        <strain evidence="2">TBG_1078</strain>
    </source>
</reference>
<sequence>MNIFPPISSVNFIKKSQIIIQRMKMTIIKQIVDELFKVQQDAARRINHMTLKMASQSYLDDFSQDLKALYHIPSFPNFFPLGEDTDIIFNLKGTFTEPVLWRKDPHHHILEAAGLNDPASSKGNLTQGTITARCRLSNSLKSQEPQEVTTWESNLQKMGGSSTEATRTVLKHPAAVYPHKSMQNVKNTPVQETLKAININSFTECGINLFHGSISESHLSKEFENFLCAKSLYINSENIPDYLFDLFEHLPNCAREARASRDKTTEDMSRTQEETSETHIPSRAVSLFFSWRQEFKTLEVALQDFRKRRNIWVRYSALLQASDCALQDRVVWPEGSVLSTCENLHSLVEASPLTIEDEQYIYHTGDKPNHPENATDFCQLILYSTPLLNSLHVTSKNRFISSLPICIYFIFFLYCTDYDLHLTNLKKMSLLHMTHLSDIGKGMDYIVKSNLHNLAKLSILDLSENHLENDEMKLSTQIDHFYLKNCFQLTYLLLLFHPHAFFEKNPLKNFQQLDLVGNCVSSDGWLAFINIFQNLKQLLLFFFHFSTTRFLPDAALVRKLSHVWLKLTFCKKVGLLGSSLMTTILVLLRCF</sequence>